<dbReference type="RefSeq" id="WP_200352449.1">
    <property type="nucleotide sequence ID" value="NZ_BAABHZ010000001.1"/>
</dbReference>
<dbReference type="EC" id="2.1.1.37" evidence="1"/>
<dbReference type="InterPro" id="IPR029063">
    <property type="entry name" value="SAM-dependent_MTases_sf"/>
</dbReference>
<keyword evidence="2 7" id="KW-0489">Methyltransferase</keyword>
<evidence type="ECO:0000256" key="5">
    <source>
        <dbReference type="ARBA" id="ARBA00022747"/>
    </source>
</evidence>
<reference evidence="7" key="1">
    <citation type="submission" date="2021-01" db="EMBL/GenBank/DDBJ databases">
        <title>Modified the classification status of verrucomicrobia.</title>
        <authorList>
            <person name="Feng X."/>
        </authorList>
    </citation>
    <scope>NUCLEOTIDE SEQUENCE</scope>
    <source>
        <strain evidence="7">JCM 18052</strain>
    </source>
</reference>
<evidence type="ECO:0000256" key="6">
    <source>
        <dbReference type="ARBA" id="ARBA00047422"/>
    </source>
</evidence>
<proteinExistence type="predicted"/>
<gene>
    <name evidence="7" type="ORF">JIN84_17950</name>
</gene>
<evidence type="ECO:0000256" key="2">
    <source>
        <dbReference type="ARBA" id="ARBA00022603"/>
    </source>
</evidence>
<evidence type="ECO:0000256" key="1">
    <source>
        <dbReference type="ARBA" id="ARBA00011975"/>
    </source>
</evidence>
<keyword evidence="3" id="KW-0808">Transferase</keyword>
<dbReference type="GO" id="GO:0032259">
    <property type="term" value="P:methylation"/>
    <property type="evidence" value="ECO:0007669"/>
    <property type="project" value="UniProtKB-KW"/>
</dbReference>
<evidence type="ECO:0000256" key="3">
    <source>
        <dbReference type="ARBA" id="ARBA00022679"/>
    </source>
</evidence>
<dbReference type="InterPro" id="IPR050390">
    <property type="entry name" value="C5-Methyltransferase"/>
</dbReference>
<dbReference type="Pfam" id="PF00145">
    <property type="entry name" value="DNA_methylase"/>
    <property type="match status" value="3"/>
</dbReference>
<keyword evidence="5" id="KW-0680">Restriction system</keyword>
<dbReference type="PANTHER" id="PTHR10629">
    <property type="entry name" value="CYTOSINE-SPECIFIC METHYLTRANSFERASE"/>
    <property type="match status" value="1"/>
</dbReference>
<evidence type="ECO:0000313" key="8">
    <source>
        <dbReference type="Proteomes" id="UP000600139"/>
    </source>
</evidence>
<dbReference type="Gene3D" id="3.40.50.150">
    <property type="entry name" value="Vaccinia Virus protein VP39"/>
    <property type="match status" value="1"/>
</dbReference>
<keyword evidence="4" id="KW-0949">S-adenosyl-L-methionine</keyword>
<dbReference type="GO" id="GO:0009307">
    <property type="term" value="P:DNA restriction-modification system"/>
    <property type="evidence" value="ECO:0007669"/>
    <property type="project" value="UniProtKB-KW"/>
</dbReference>
<dbReference type="GO" id="GO:0003677">
    <property type="term" value="F:DNA binding"/>
    <property type="evidence" value="ECO:0007669"/>
    <property type="project" value="TreeGrafter"/>
</dbReference>
<evidence type="ECO:0000313" key="7">
    <source>
        <dbReference type="EMBL" id="MBK1817509.1"/>
    </source>
</evidence>
<sequence length="817" mass="88663">MIYNIADLFCGAGGTSDGAMEAAKFLGHTPRLTAVNHWPVAIDTHETNHPEARSLCTGVDAVNPRDLFKEGELNLLWASPECTHHSIARGGKPINDQSRATAWCVIRWAEALLPPVILVENVPEFQTWGPLIRKRQTVKIQVPAIPYRKWRREQIAHGVTNRKELSRAFWWDSVNHQEREVQKLVWVPDPKRKGEIFRAWIATLESIGYKVDYRLLCAADYGDPTTRTRLFVQAVFGKRKKIVWPHPTHSKEPDLMTPRRWTPARDIIDWTLEGQSIYERTRPLSPKTMARIFAGLEKYGLKGFIVPQFGEREGQVPRTHDIDEPSPAVTSHGAGAFVQPYIIPQCSSPTPKSVDEPLCTVLAVGSGPKLVEPFLIPQHSSNGPRSVDAPAPTVTTTSRGVGLVQPFLITTSHGNSGKKNAANWNAHSLNAPLGTVTGATEKGLVEPFIVAWDQTSGGPCGGLASVDAPLSTVVTKARHGVAQPFLVTLRGASPSNIATSHGSLDLPCGTVTANGTHLGLAEPFLVNMKGQSTAADIDLPAPTITASAPHLYMAEPYLIQVAHGAGTSESSRVKSIDSPMPVVCGNRGDMALIVPFVMSAGGPECAARTVDLPIGTILTRDHRALVQPFLVKTANGVSRAGEGTRAKDIEDPAPTVTCSNDLALIEPHLLPQQSDGRLRPVSEPCPTVATSGAIAFVEPFLISYYGNGQPHDIADPAPTVTCKDRFGLVRPIVEIDGQRYRLDIRFRMLQPHELALAQGFRHDYKFTGTKTDQVKQIGNAVPRRLARAIVAAVASQNPDVSALVDAEEARDIERGAA</sequence>
<dbReference type="InterPro" id="IPR001525">
    <property type="entry name" value="C5_MeTfrase"/>
</dbReference>
<comment type="catalytic activity">
    <reaction evidence="6">
        <text>a 2'-deoxycytidine in DNA + S-adenosyl-L-methionine = a 5-methyl-2'-deoxycytidine in DNA + S-adenosyl-L-homocysteine + H(+)</text>
        <dbReference type="Rhea" id="RHEA:13681"/>
        <dbReference type="Rhea" id="RHEA-COMP:11369"/>
        <dbReference type="Rhea" id="RHEA-COMP:11370"/>
        <dbReference type="ChEBI" id="CHEBI:15378"/>
        <dbReference type="ChEBI" id="CHEBI:57856"/>
        <dbReference type="ChEBI" id="CHEBI:59789"/>
        <dbReference type="ChEBI" id="CHEBI:85452"/>
        <dbReference type="ChEBI" id="CHEBI:85454"/>
        <dbReference type="EC" id="2.1.1.37"/>
    </reaction>
</comment>
<dbReference type="SUPFAM" id="SSF53335">
    <property type="entry name" value="S-adenosyl-L-methionine-dependent methyltransferases"/>
    <property type="match status" value="2"/>
</dbReference>
<comment type="caution">
    <text evidence="7">The sequence shown here is derived from an EMBL/GenBank/DDBJ whole genome shotgun (WGS) entry which is preliminary data.</text>
</comment>
<dbReference type="GO" id="GO:0003886">
    <property type="term" value="F:DNA (cytosine-5-)-methyltransferase activity"/>
    <property type="evidence" value="ECO:0007669"/>
    <property type="project" value="UniProtKB-EC"/>
</dbReference>
<dbReference type="Gene3D" id="3.90.120.10">
    <property type="entry name" value="DNA Methylase, subunit A, domain 2"/>
    <property type="match status" value="1"/>
</dbReference>
<evidence type="ECO:0000256" key="4">
    <source>
        <dbReference type="ARBA" id="ARBA00022691"/>
    </source>
</evidence>
<organism evidence="7 8">
    <name type="scientific">Luteolibacter yonseiensis</name>
    <dbReference type="NCBI Taxonomy" id="1144680"/>
    <lineage>
        <taxon>Bacteria</taxon>
        <taxon>Pseudomonadati</taxon>
        <taxon>Verrucomicrobiota</taxon>
        <taxon>Verrucomicrobiia</taxon>
        <taxon>Verrucomicrobiales</taxon>
        <taxon>Verrucomicrobiaceae</taxon>
        <taxon>Luteolibacter</taxon>
    </lineage>
</organism>
<dbReference type="GO" id="GO:0044027">
    <property type="term" value="P:negative regulation of gene expression via chromosomal CpG island methylation"/>
    <property type="evidence" value="ECO:0007669"/>
    <property type="project" value="TreeGrafter"/>
</dbReference>
<dbReference type="Proteomes" id="UP000600139">
    <property type="component" value="Unassembled WGS sequence"/>
</dbReference>
<dbReference type="EMBL" id="JAENIK010000012">
    <property type="protein sequence ID" value="MBK1817509.1"/>
    <property type="molecule type" value="Genomic_DNA"/>
</dbReference>
<name>A0A934VDF4_9BACT</name>
<keyword evidence="8" id="KW-1185">Reference proteome</keyword>
<accession>A0A934VDF4</accession>
<dbReference type="AlphaFoldDB" id="A0A934VDF4"/>
<dbReference type="PANTHER" id="PTHR10629:SF52">
    <property type="entry name" value="DNA (CYTOSINE-5)-METHYLTRANSFERASE 1"/>
    <property type="match status" value="1"/>
</dbReference>
<protein>
    <recommendedName>
        <fullName evidence="1">DNA (cytosine-5-)-methyltransferase</fullName>
        <ecNumber evidence="1">2.1.1.37</ecNumber>
    </recommendedName>
</protein>